<evidence type="ECO:0000313" key="3">
    <source>
        <dbReference type="Proteomes" id="UP000070257"/>
    </source>
</evidence>
<protein>
    <submittedName>
        <fullName evidence="2">Uncharacterized protein</fullName>
    </submittedName>
</protein>
<dbReference type="EMBL" id="LHXT01000016">
    <property type="protein sequence ID" value="KXA98548.1"/>
    <property type="molecule type" value="Genomic_DNA"/>
</dbReference>
<sequence>MKTNTNIKTHREKRFFVLIGYLIHLILLGAMIYWIGGDIKNRENVDDKIYYLWIGILVVVSIAWGTIGLTVAFLFYLLWSRIFH</sequence>
<comment type="caution">
    <text evidence="2">The sequence shown here is derived from an EMBL/GenBank/DDBJ whole genome shotgun (WGS) entry which is preliminary data.</text>
</comment>
<dbReference type="AlphaFoldDB" id="A0A656YWK5"/>
<keyword evidence="1" id="KW-0812">Transmembrane</keyword>
<accession>A0A656YWK5</accession>
<proteinExistence type="predicted"/>
<evidence type="ECO:0000256" key="1">
    <source>
        <dbReference type="SAM" id="Phobius"/>
    </source>
</evidence>
<feature type="transmembrane region" description="Helical" evidence="1">
    <location>
        <begin position="15"/>
        <end position="35"/>
    </location>
</feature>
<keyword evidence="1" id="KW-1133">Transmembrane helix</keyword>
<reference evidence="2 3" key="1">
    <citation type="journal article" date="2016" name="Sci. Rep.">
        <title>Metabolic traits of an uncultured archaeal lineage -MSBL1- from brine pools of the Red Sea.</title>
        <authorList>
            <person name="Mwirichia R."/>
            <person name="Alam I."/>
            <person name="Rashid M."/>
            <person name="Vinu M."/>
            <person name="Ba-Alawi W."/>
            <person name="Anthony Kamau A."/>
            <person name="Kamanda Ngugi D."/>
            <person name="Goker M."/>
            <person name="Klenk H.P."/>
            <person name="Bajic V."/>
            <person name="Stingl U."/>
        </authorList>
    </citation>
    <scope>NUCLEOTIDE SEQUENCE [LARGE SCALE GENOMIC DNA]</scope>
    <source>
        <strain evidence="2">SCGC-AAA259J03</strain>
    </source>
</reference>
<evidence type="ECO:0000313" key="2">
    <source>
        <dbReference type="EMBL" id="KXA98548.1"/>
    </source>
</evidence>
<name>A0A656YWK5_9EURY</name>
<feature type="transmembrane region" description="Helical" evidence="1">
    <location>
        <begin position="50"/>
        <end position="79"/>
    </location>
</feature>
<dbReference type="Proteomes" id="UP000070257">
    <property type="component" value="Unassembled WGS sequence"/>
</dbReference>
<gene>
    <name evidence="2" type="ORF">AKJ39_01665</name>
</gene>
<keyword evidence="1" id="KW-0472">Membrane</keyword>
<keyword evidence="3" id="KW-1185">Reference proteome</keyword>
<organism evidence="2 3">
    <name type="scientific">candidate division MSBL1 archaeon SCGC-AAA259J03</name>
    <dbReference type="NCBI Taxonomy" id="1698269"/>
    <lineage>
        <taxon>Archaea</taxon>
        <taxon>Methanobacteriati</taxon>
        <taxon>Methanobacteriota</taxon>
        <taxon>candidate division MSBL1</taxon>
    </lineage>
</organism>